<keyword evidence="3 8" id="KW-1134">Transmembrane beta strand</keyword>
<comment type="similarity">
    <text evidence="8 9">Belongs to the TonB-dependent receptor family.</text>
</comment>
<dbReference type="InterPro" id="IPR012910">
    <property type="entry name" value="Plug_dom"/>
</dbReference>
<dbReference type="InterPro" id="IPR037066">
    <property type="entry name" value="Plug_dom_sf"/>
</dbReference>
<proteinExistence type="inferred from homology"/>
<dbReference type="InterPro" id="IPR023996">
    <property type="entry name" value="TonB-dep_OMP_SusC/RagA"/>
</dbReference>
<dbReference type="FunFam" id="2.170.130.10:FF:000008">
    <property type="entry name" value="SusC/RagA family TonB-linked outer membrane protein"/>
    <property type="match status" value="1"/>
</dbReference>
<dbReference type="STRING" id="416016.SAMN05443547_1066"/>
<dbReference type="PROSITE" id="PS52016">
    <property type="entry name" value="TONB_DEPENDENT_REC_3"/>
    <property type="match status" value="1"/>
</dbReference>
<dbReference type="AlphaFoldDB" id="A0A1M7ZVT8"/>
<feature type="domain" description="TonB-dependent receptor plug" evidence="11">
    <location>
        <begin position="97"/>
        <end position="212"/>
    </location>
</feature>
<evidence type="ECO:0000256" key="6">
    <source>
        <dbReference type="ARBA" id="ARBA00023136"/>
    </source>
</evidence>
<evidence type="ECO:0000256" key="3">
    <source>
        <dbReference type="ARBA" id="ARBA00022452"/>
    </source>
</evidence>
<keyword evidence="5 9" id="KW-0798">TonB box</keyword>
<gene>
    <name evidence="12" type="ORF">SAMN05443547_1066</name>
</gene>
<dbReference type="InterPro" id="IPR023997">
    <property type="entry name" value="TonB-dep_OMP_SusC/RagA_CS"/>
</dbReference>
<dbReference type="NCBIfam" id="TIGR04056">
    <property type="entry name" value="OMP_RagA_SusC"/>
    <property type="match status" value="1"/>
</dbReference>
<evidence type="ECO:0000313" key="13">
    <source>
        <dbReference type="Proteomes" id="UP000184611"/>
    </source>
</evidence>
<dbReference type="GO" id="GO:0009279">
    <property type="term" value="C:cell outer membrane"/>
    <property type="evidence" value="ECO:0007669"/>
    <property type="project" value="UniProtKB-SubCell"/>
</dbReference>
<evidence type="ECO:0000256" key="5">
    <source>
        <dbReference type="ARBA" id="ARBA00023077"/>
    </source>
</evidence>
<evidence type="ECO:0000256" key="1">
    <source>
        <dbReference type="ARBA" id="ARBA00004571"/>
    </source>
</evidence>
<dbReference type="InterPro" id="IPR036942">
    <property type="entry name" value="Beta-barrel_TonB_sf"/>
</dbReference>
<accession>A0A1M7ZVT8</accession>
<evidence type="ECO:0000256" key="8">
    <source>
        <dbReference type="PROSITE-ProRule" id="PRU01360"/>
    </source>
</evidence>
<keyword evidence="4 8" id="KW-0812">Transmembrane</keyword>
<evidence type="ECO:0000256" key="4">
    <source>
        <dbReference type="ARBA" id="ARBA00022692"/>
    </source>
</evidence>
<dbReference type="NCBIfam" id="TIGR04057">
    <property type="entry name" value="SusC_RagA_signa"/>
    <property type="match status" value="1"/>
</dbReference>
<keyword evidence="13" id="KW-1185">Reference proteome</keyword>
<dbReference type="SUPFAM" id="SSF56935">
    <property type="entry name" value="Porins"/>
    <property type="match status" value="1"/>
</dbReference>
<dbReference type="Pfam" id="PF07715">
    <property type="entry name" value="Plug"/>
    <property type="match status" value="1"/>
</dbReference>
<evidence type="ECO:0000313" key="12">
    <source>
        <dbReference type="EMBL" id="SHO72727.1"/>
    </source>
</evidence>
<evidence type="ECO:0000256" key="7">
    <source>
        <dbReference type="ARBA" id="ARBA00023237"/>
    </source>
</evidence>
<dbReference type="Pfam" id="PF13715">
    <property type="entry name" value="CarbopepD_reg_2"/>
    <property type="match status" value="1"/>
</dbReference>
<dbReference type="InterPro" id="IPR008969">
    <property type="entry name" value="CarboxyPept-like_regulatory"/>
</dbReference>
<evidence type="ECO:0000256" key="9">
    <source>
        <dbReference type="RuleBase" id="RU003357"/>
    </source>
</evidence>
<name>A0A1M7ZVT8_9FLAO</name>
<comment type="subcellular location">
    <subcellularLocation>
        <location evidence="1 8">Cell outer membrane</location>
        <topology evidence="1 8">Multi-pass membrane protein</topology>
    </subcellularLocation>
</comment>
<dbReference type="SUPFAM" id="SSF49464">
    <property type="entry name" value="Carboxypeptidase regulatory domain-like"/>
    <property type="match status" value="1"/>
</dbReference>
<reference evidence="13" key="1">
    <citation type="submission" date="2016-12" db="EMBL/GenBank/DDBJ databases">
        <authorList>
            <person name="Varghese N."/>
            <person name="Submissions S."/>
        </authorList>
    </citation>
    <scope>NUCLEOTIDE SEQUENCE [LARGE SCALE GENOMIC DNA]</scope>
    <source>
        <strain evidence="13">DSM 18830</strain>
    </source>
</reference>
<dbReference type="InterPro" id="IPR000531">
    <property type="entry name" value="Beta-barrel_TonB"/>
</dbReference>
<dbReference type="Proteomes" id="UP000184611">
    <property type="component" value="Unassembled WGS sequence"/>
</dbReference>
<feature type="domain" description="TonB-dependent receptor-like beta-barrel" evidence="10">
    <location>
        <begin position="401"/>
        <end position="964"/>
    </location>
</feature>
<dbReference type="EMBL" id="FRYK01000001">
    <property type="protein sequence ID" value="SHO72727.1"/>
    <property type="molecule type" value="Genomic_DNA"/>
</dbReference>
<evidence type="ECO:0000259" key="10">
    <source>
        <dbReference type="Pfam" id="PF00593"/>
    </source>
</evidence>
<keyword evidence="7 8" id="KW-0998">Cell outer membrane</keyword>
<dbReference type="InterPro" id="IPR039426">
    <property type="entry name" value="TonB-dep_rcpt-like"/>
</dbReference>
<keyword evidence="2 8" id="KW-0813">Transport</keyword>
<evidence type="ECO:0000259" key="11">
    <source>
        <dbReference type="Pfam" id="PF07715"/>
    </source>
</evidence>
<dbReference type="Gene3D" id="2.40.170.20">
    <property type="entry name" value="TonB-dependent receptor, beta-barrel domain"/>
    <property type="match status" value="1"/>
</dbReference>
<dbReference type="Gene3D" id="2.170.130.10">
    <property type="entry name" value="TonB-dependent receptor, plug domain"/>
    <property type="match status" value="1"/>
</dbReference>
<organism evidence="12 13">
    <name type="scientific">Flavobacterium cucumis</name>
    <dbReference type="NCBI Taxonomy" id="416016"/>
    <lineage>
        <taxon>Bacteria</taxon>
        <taxon>Pseudomonadati</taxon>
        <taxon>Bacteroidota</taxon>
        <taxon>Flavobacteriia</taxon>
        <taxon>Flavobacteriales</taxon>
        <taxon>Flavobacteriaceae</taxon>
        <taxon>Flavobacterium</taxon>
    </lineage>
</organism>
<sequence length="1001" mass="110754">MLAQNTLKGVVLDGSSSQPLPGVNVLVQGTTNGSTTNFDGNFTLTNIRKGDKIVFSYIGFKDQTLIYENQNTITITLQEDQQELRDVVVIGYGTTTRKDATGSLTSITSKDFNKGAIVSADQLLTGKAPGVRITNNGGQPDSSPNIRIRGGSSLSANSSPLIVIDGVPVDNTTPAGVSNPLSLINPNDIESFTVLKDASATAIYGSRASNGVIIITTKKGIKGTPEFNYSSNVSFGNVSKKIEVMDGATFSKFIQEYHPNLVNSLGIADPNAPIGTVDDPSTPNIIEGRILADTDWQDAIFRNSISTDHNFSGRANLFGYLPFRASVGYTRNEGVVKTNDYERFSYSIKMNPNMLNNHLKLDVNAKGIVTDKNAIDEGGALGGAINMDPTKPIYDSNSPFGGYYQTTTTNNPNVLSGQYNPLALLEQRQRPERSLRFLGNIEMDYKMHFLPELRAVVNLGLDASESKIRETFSNNAIATYNGANVVFNPGKNYEENQTITNTTLDSYLVYTKELDGLLRKFDIQGGYSYQNFKNDGNKEIYQYNPTTGIRELVINPNNLNNRYYNELNLQSFFGRTNLDFANKYLITLSFRADGSSLFNEENRWGFFPAAAFAWKLKEEDFLKNANFINDLKLRLSAGKTGQQDITGQVGFYPSIPLFSIGSITSQYLPGSNLYSALPFNADLTWEKTTTLNAGLDFNFFKNNLISGAFDIYLNKTTDLLAQVPTAPGQYLRDSFITNVGETEGRGFELDLNIKPISNDISTLEFYSNIAYNHVKITNLGDVERINAGGGLPTGTNVNTQVHALGYQPGAFWLFQQLYDSNGNVIPGAFVDRNDDGQITNDDRYYIKRTPNWTFGFGFNYNYKNWDFGTSFRGQIGGQTYNSRILTSGWIDASVPTNSNSLSNVLDFYAGEANPDFINFNGNEKFSDYMIEDASFLRCENIVLGYRFNKLYKDSSLRVYGAINNAFIVTKYSGQDPENFGGIDNNFYPRPRVYTVGLSLDF</sequence>
<keyword evidence="6 8" id="KW-0472">Membrane</keyword>
<protein>
    <submittedName>
        <fullName evidence="12">Iron complex outermembrane recepter protein</fullName>
    </submittedName>
</protein>
<evidence type="ECO:0000256" key="2">
    <source>
        <dbReference type="ARBA" id="ARBA00022448"/>
    </source>
</evidence>
<dbReference type="Pfam" id="PF00593">
    <property type="entry name" value="TonB_dep_Rec_b-barrel"/>
    <property type="match status" value="1"/>
</dbReference>
<dbReference type="Gene3D" id="2.60.40.1120">
    <property type="entry name" value="Carboxypeptidase-like, regulatory domain"/>
    <property type="match status" value="1"/>
</dbReference>